<dbReference type="SUPFAM" id="SSF53474">
    <property type="entry name" value="alpha/beta-Hydrolases"/>
    <property type="match status" value="1"/>
</dbReference>
<dbReference type="Proteomes" id="UP001165082">
    <property type="component" value="Unassembled WGS sequence"/>
</dbReference>
<evidence type="ECO:0000313" key="2">
    <source>
        <dbReference type="EMBL" id="GMH46635.1"/>
    </source>
</evidence>
<dbReference type="OrthoDB" id="6431331at2759"/>
<feature type="domain" description="AB hydrolase-1" evidence="1">
    <location>
        <begin position="41"/>
        <end position="122"/>
    </location>
</feature>
<dbReference type="Gene3D" id="3.40.50.1820">
    <property type="entry name" value="alpha/beta hydrolase"/>
    <property type="match status" value="1"/>
</dbReference>
<gene>
    <name evidence="2" type="ORF">TrRE_jg13176</name>
</gene>
<dbReference type="InterPro" id="IPR000073">
    <property type="entry name" value="AB_hydrolase_1"/>
</dbReference>
<dbReference type="PANTHER" id="PTHR43798">
    <property type="entry name" value="MONOACYLGLYCEROL LIPASE"/>
    <property type="match status" value="1"/>
</dbReference>
<keyword evidence="3" id="KW-1185">Reference proteome</keyword>
<dbReference type="PANTHER" id="PTHR43798:SF33">
    <property type="entry name" value="HYDROLASE, PUTATIVE (AFU_ORTHOLOGUE AFUA_2G14860)-RELATED"/>
    <property type="match status" value="1"/>
</dbReference>
<evidence type="ECO:0000259" key="1">
    <source>
        <dbReference type="Pfam" id="PF00561"/>
    </source>
</evidence>
<evidence type="ECO:0000313" key="3">
    <source>
        <dbReference type="Proteomes" id="UP001165082"/>
    </source>
</evidence>
<protein>
    <recommendedName>
        <fullName evidence="1">AB hydrolase-1 domain-containing protein</fullName>
    </recommendedName>
</protein>
<sequence>MVTGKPERNRVTESWEFQLPSSRKLRGFKLTSLTNSNTVTVMVHGWLDNCNSWLNVLPHMENSVGDVITIDLAGHGLSDHLPVDGHYIVMQYALDLSNLLKKLSKSYREIRLVGHSLGAGVCILAERSQVSCLKRASSNIGGPMDFASASTLTTRSTRRRSDGTWSFTHDRRLNQKSIMSMTERQVQEALKKVSTPTLLMIDRGGLWSGLFDFFGPFMATGIFTGGVRSRAIRFFLWAASKFFPNSLLIKHAYNSCVRFSLIPPSLLLTTVVNGHSDAEFTRGHHPHLGEDKGFKTAYMIKRFWKGKASEVETISSGDFT</sequence>
<name>A0A9W6ZA15_9STRA</name>
<dbReference type="Pfam" id="PF00561">
    <property type="entry name" value="Abhydrolase_1"/>
    <property type="match status" value="1"/>
</dbReference>
<proteinExistence type="predicted"/>
<accession>A0A9W6ZA15</accession>
<dbReference type="EMBL" id="BRXZ01003061">
    <property type="protein sequence ID" value="GMH46635.1"/>
    <property type="molecule type" value="Genomic_DNA"/>
</dbReference>
<dbReference type="InterPro" id="IPR050266">
    <property type="entry name" value="AB_hydrolase_sf"/>
</dbReference>
<organism evidence="2 3">
    <name type="scientific">Triparma retinervis</name>
    <dbReference type="NCBI Taxonomy" id="2557542"/>
    <lineage>
        <taxon>Eukaryota</taxon>
        <taxon>Sar</taxon>
        <taxon>Stramenopiles</taxon>
        <taxon>Ochrophyta</taxon>
        <taxon>Bolidophyceae</taxon>
        <taxon>Parmales</taxon>
        <taxon>Triparmaceae</taxon>
        <taxon>Triparma</taxon>
    </lineage>
</organism>
<dbReference type="GO" id="GO:0016020">
    <property type="term" value="C:membrane"/>
    <property type="evidence" value="ECO:0007669"/>
    <property type="project" value="TreeGrafter"/>
</dbReference>
<dbReference type="InterPro" id="IPR029058">
    <property type="entry name" value="AB_hydrolase_fold"/>
</dbReference>
<reference evidence="2" key="1">
    <citation type="submission" date="2022-07" db="EMBL/GenBank/DDBJ databases">
        <title>Genome analysis of Parmales, a sister group of diatoms, reveals the evolutionary specialization of diatoms from phago-mixotrophs to photoautotrophs.</title>
        <authorList>
            <person name="Ban H."/>
            <person name="Sato S."/>
            <person name="Yoshikawa S."/>
            <person name="Kazumasa Y."/>
            <person name="Nakamura Y."/>
            <person name="Ichinomiya M."/>
            <person name="Saitoh K."/>
            <person name="Sato N."/>
            <person name="Blanc-Mathieu R."/>
            <person name="Endo H."/>
            <person name="Kuwata A."/>
            <person name="Ogata H."/>
        </authorList>
    </citation>
    <scope>NUCLEOTIDE SEQUENCE</scope>
</reference>
<comment type="caution">
    <text evidence="2">The sequence shown here is derived from an EMBL/GenBank/DDBJ whole genome shotgun (WGS) entry which is preliminary data.</text>
</comment>
<dbReference type="AlphaFoldDB" id="A0A9W6ZA15"/>